<protein>
    <submittedName>
        <fullName evidence="6">DUF4214 domain-containing protein</fullName>
    </submittedName>
</protein>
<feature type="coiled-coil region" evidence="1">
    <location>
        <begin position="1562"/>
        <end position="1640"/>
    </location>
</feature>
<gene>
    <name evidence="6" type="ORF">LKD81_09515</name>
</gene>
<feature type="signal peptide" evidence="3">
    <location>
        <begin position="1"/>
        <end position="24"/>
    </location>
</feature>
<evidence type="ECO:0000256" key="3">
    <source>
        <dbReference type="SAM" id="SignalP"/>
    </source>
</evidence>
<dbReference type="Gene3D" id="1.10.3130.20">
    <property type="entry name" value="Phycobilisome linker domain"/>
    <property type="match status" value="1"/>
</dbReference>
<keyword evidence="3" id="KW-0732">Signal</keyword>
<comment type="caution">
    <text evidence="6">The sequence shown here is derived from an EMBL/GenBank/DDBJ whole genome shotgun (WGS) entry which is preliminary data.</text>
</comment>
<feature type="chain" id="PRO_5042076997" evidence="3">
    <location>
        <begin position="25"/>
        <end position="1829"/>
    </location>
</feature>
<evidence type="ECO:0000259" key="4">
    <source>
        <dbReference type="Pfam" id="PF13946"/>
    </source>
</evidence>
<feature type="domain" description="Transcobalamin-like C-terminal" evidence="5">
    <location>
        <begin position="180"/>
        <end position="218"/>
    </location>
</feature>
<evidence type="ECO:0000256" key="2">
    <source>
        <dbReference type="SAM" id="MobiDB-lite"/>
    </source>
</evidence>
<dbReference type="Pfam" id="PF13946">
    <property type="entry name" value="DUF4214"/>
    <property type="match status" value="1"/>
</dbReference>
<feature type="region of interest" description="Disordered" evidence="2">
    <location>
        <begin position="27"/>
        <end position="51"/>
    </location>
</feature>
<sequence>MRKKWLSVMLSAAMVLGMATPAYAQSDSGSAQELQQETLESGSGDDTGGTEEVNEVAQQDFVNSEDTEVVEEEAPVVYADASSSGKVYFSMEKFTLGRGYVIEPEIVSFSAGETYENVLLRALQQAGVQYKGTSSSYGFYLSSIRDNDTEPAAIPDYIEKAMSDNKVALDGRADANWLGEKDYTSQSGWMYIVNNKLASVGVSSYEPADGDVIRFQFSVYGMGSDFGFAFSGEPLIHAADKDALTKRIAEINDASEQAYYGDSYTEAVNTLTKIDASQQEVDDALAGLKPGMNISVTIRAQQDGKYCFGFADPVVVSSQEAENFGYEDSVKGVSVLDALVKAHEILYGEAFTTETASTYLKMSPAGYATTLFGKVGTGNGFLLNEACPNDGTEAEGGGYNGVTMTEQVVANGDVLDFFTYQDMKSYSDVFSWLDVPAGDLNAGSEAEITVTGVKAMNSYLYQNAEEMKAAATPVEKASLAWINAATGEQSKISSVTTDAAGKAKITLPAAAGEYWLVAVSDSESGTYVIGTPAKFTVKVLNPVNAELVLSSSMTSLKLYAVSDTGKANDLLKGKTAMGSRYNVRLVPGYYILEGYNGTTFIGSIKIQITGSELANRHNLHMMTFNCRTPSGWTYGTDYTVENLNVVSKTGLEREAVLGDSVRYAGSKTFIAVEDDTYSYEAVPMEANQSEYTKYSGTGTVRWSDSLIYLTMPLRADMEITIPYADTDENGKNDFVLEASHYSNYIVHDYVVTDGTSVINGDTETYTFESRQYETWFFRVTNPTDSDAVTYGVFRSPSAPKTSIKVTRSDMYVGQETNRDTVVKDFSKNTYDTGDIYLNVNEKGYLSLQQGEDFRLYPFRYWLPEDSMGNTILQPDFHVEVVELEGSDVISVEEHTEDASSKYSYTLKAENEGTAIVKVTYDALQYANGKSGKRFFSAIWPENTGVFVVTVGKNSGIQTGMTLNEGLSTDQKLAGDAIDSEFDVLYYAGDDGASYTFTPEAGTKVSASVCSYEDGEMVFGAFTGDHVTENEDGSVTLTGLTTGRTIVRMEKDNRVEYQVLRAAKSDYKIYKKSVNAANLLYDSEEDEYYCYSNGKKTITANAYAALTAEEQAAYSYSGLKAGDTAVIAYGVMNAPAAKLMNVYSNSTHIALTAQDGKTFKGSSNSYTFASSDSSRQVKVTIPSDWEESTYMLNGNLCAEASSTIRGLYGAHRNLTYEEGPNTSGFTRVSSAYFGELPAVSLLTLTDDDLAAVKAVEEKIAAIGEVTLASKGAIEEAEAAYDALTEAQKQLVTNADVLAAARKSYDELEAVKAVEEKIAAIGEVTLASKGVIEEAEAAYDALTEAQKSQVGNTDVLAAARASYNDLEAAKAVEEKIEAIGEVTLESKSAIDEANAAWKALNRTQKKLVPNWSVLDTAKKSYRNLFNAKAVEEKIEAIGEVTLASKSAIEEAEAAYQALTADQKQLVTNTDVLAAARKSYNDLAAAKAVEDQIAAIGKVTLTSKSAIEAAESAYAALTAEQKLLVTNADVLAAARKSYNDLAAAKAVEDQIAAIGKVTLTSKSAIEKAEAAYEALTEEQKALVSNADLIAAAKTAYENLQKANEAERKISAIGAVNTKSLPAIEDAEAAYNALTEEQKALVSNADTLRKSRQLYEDQMAAKAVGDQISAIGTVTTDSLPAIKKAEAAYDALTPVQKILVPNKRALTAARAAYTDLTTGVKGFVNRLYQNVLNRKADKVGFDAWTGQLVRHEAGAGEVSKGFFFSPEFVKRGFSNREFVTICYQTYLDREPDQAGLNAWVKLLDQGRSADEILDGFINSPEFGKICASYGIVK</sequence>
<feature type="compositionally biased region" description="Polar residues" evidence="2">
    <location>
        <begin position="27"/>
        <end position="41"/>
    </location>
</feature>
<evidence type="ECO:0000256" key="1">
    <source>
        <dbReference type="SAM" id="Coils"/>
    </source>
</evidence>
<name>A0AAE3EBA2_9FIRM</name>
<evidence type="ECO:0000259" key="5">
    <source>
        <dbReference type="Pfam" id="PF14478"/>
    </source>
</evidence>
<proteinExistence type="predicted"/>
<dbReference type="InterPro" id="IPR027954">
    <property type="entry name" value="Transcobalamin-like_C"/>
</dbReference>
<feature type="domain" description="DUF4214" evidence="4">
    <location>
        <begin position="1757"/>
        <end position="1819"/>
    </location>
</feature>
<organism evidence="6 7">
    <name type="scientific">Hominifimenecus microfluidus</name>
    <dbReference type="NCBI Taxonomy" id="2885348"/>
    <lineage>
        <taxon>Bacteria</taxon>
        <taxon>Bacillati</taxon>
        <taxon>Bacillota</taxon>
        <taxon>Clostridia</taxon>
        <taxon>Lachnospirales</taxon>
        <taxon>Lachnospiraceae</taxon>
        <taxon>Hominifimenecus</taxon>
    </lineage>
</organism>
<dbReference type="InterPro" id="IPR038255">
    <property type="entry name" value="PBS_linker_sf"/>
</dbReference>
<accession>A0AAE3EBA2</accession>
<dbReference type="Pfam" id="PF14478">
    <property type="entry name" value="DUF4430"/>
    <property type="match status" value="1"/>
</dbReference>
<dbReference type="Proteomes" id="UP001198182">
    <property type="component" value="Unassembled WGS sequence"/>
</dbReference>
<dbReference type="RefSeq" id="WP_308453750.1">
    <property type="nucleotide sequence ID" value="NZ_JAJEQR010000024.1"/>
</dbReference>
<reference evidence="6" key="1">
    <citation type="submission" date="2021-10" db="EMBL/GenBank/DDBJ databases">
        <title>Anaerobic single-cell dispensing facilitates the cultivation of human gut bacteria.</title>
        <authorList>
            <person name="Afrizal A."/>
        </authorList>
    </citation>
    <scope>NUCLEOTIDE SEQUENCE</scope>
    <source>
        <strain evidence="6">CLA-AA-H215</strain>
    </source>
</reference>
<evidence type="ECO:0000313" key="7">
    <source>
        <dbReference type="Proteomes" id="UP001198182"/>
    </source>
</evidence>
<dbReference type="InterPro" id="IPR025282">
    <property type="entry name" value="DUF4214"/>
</dbReference>
<keyword evidence="7" id="KW-1185">Reference proteome</keyword>
<evidence type="ECO:0000313" key="6">
    <source>
        <dbReference type="EMBL" id="MCC2231228.1"/>
    </source>
</evidence>
<keyword evidence="1" id="KW-0175">Coiled coil</keyword>
<dbReference type="EMBL" id="JAJEQR010000024">
    <property type="protein sequence ID" value="MCC2231228.1"/>
    <property type="molecule type" value="Genomic_DNA"/>
</dbReference>
<dbReference type="Gene3D" id="2.170.130.30">
    <property type="match status" value="1"/>
</dbReference>